<name>A0A2R3UAG6_9VIRU</name>
<dbReference type="InterPro" id="IPR056906">
    <property type="entry name" value="ORF2/G2P_dom"/>
</dbReference>
<protein>
    <recommendedName>
        <fullName evidence="1">Replication-associated protein ORF2/G2P domain-containing protein</fullName>
    </recommendedName>
</protein>
<sequence>MAHSPMELPCGRCLGCRLEYSRRWAVRLMHENKMHAESCFVTWTYNNDCLPTAGTLVPRDLQGVHKRLHNRLLDKRGYGIRYYGCGEYGDLNKRPHYHSLIFGFRPTDGVLFGKNGRDESIFDSAYLTDVWGDKGAVRFGEVSFDSAAYVARYCTKKVSGKKREDGHYLVYDSDGLVHERVPEFAHMSRRPGIGATYYAKYGAEIRAHDTVIVNAKEVPSTRYYDNLGAGVDPARMKALKFKRRAAVDPAEQLVDRRATKRILRQKMHSLKERKI</sequence>
<dbReference type="Pfam" id="PF23343">
    <property type="entry name" value="REP_ORF2-G2P"/>
    <property type="match status" value="1"/>
</dbReference>
<evidence type="ECO:0000313" key="2">
    <source>
        <dbReference type="EMBL" id="AVQ10267.1"/>
    </source>
</evidence>
<reference evidence="2" key="1">
    <citation type="submission" date="2018-03" db="EMBL/GenBank/DDBJ databases">
        <title>Twenty-four Novel Viral Genomes identified from the Dushanzi Mud Volcanic Sediment in Xinjiang, China.</title>
        <authorList>
            <person name="Han L."/>
        </authorList>
    </citation>
    <scope>NUCLEOTIDE SEQUENCE</scope>
</reference>
<dbReference type="EMBL" id="MH029530">
    <property type="protein sequence ID" value="AVQ10267.1"/>
    <property type="molecule type" value="Genomic_DNA"/>
</dbReference>
<evidence type="ECO:0000259" key="1">
    <source>
        <dbReference type="Pfam" id="PF23343"/>
    </source>
</evidence>
<organism evidence="2">
    <name type="scientific">Gokushovirinae environmental samples</name>
    <dbReference type="NCBI Taxonomy" id="1478972"/>
    <lineage>
        <taxon>Viruses</taxon>
        <taxon>Monodnaviria</taxon>
        <taxon>Sangervirae</taxon>
        <taxon>Phixviricota</taxon>
        <taxon>Malgrandaviricetes</taxon>
        <taxon>Petitvirales</taxon>
        <taxon>Microviridae</taxon>
        <taxon>environmental samples</taxon>
    </lineage>
</organism>
<feature type="domain" description="Replication-associated protein ORF2/G2P" evidence="1">
    <location>
        <begin position="39"/>
        <end position="157"/>
    </location>
</feature>
<proteinExistence type="predicted"/>
<accession>A0A2R3UAG6</accession>